<feature type="chain" id="PRO_5039597251" description="Foldase protein PrsA" evidence="12">
    <location>
        <begin position="23"/>
        <end position="341"/>
    </location>
</feature>
<dbReference type="Proteomes" id="UP000077407">
    <property type="component" value="Unassembled WGS sequence"/>
</dbReference>
<evidence type="ECO:0000256" key="4">
    <source>
        <dbReference type="ARBA" id="ARBA00022475"/>
    </source>
</evidence>
<evidence type="ECO:0000256" key="7">
    <source>
        <dbReference type="ARBA" id="ARBA00023136"/>
    </source>
</evidence>
<dbReference type="InterPro" id="IPR027304">
    <property type="entry name" value="Trigger_fact/SurA_dom_sf"/>
</dbReference>
<sequence length="341" mass="38241">MKNIKRLVAAAFVTVFAFSTVGCNMIEKTPEAIANSTVATVNGEKITRGDLDKDPNTIQLLSQAKQQYGSDYAKNDEATSAIKTQKEQILDNMITTKVIEQKAKELKLLPDEGKLKSDMDKKIDDIKKQNFKGDTSQFDAALKAQGFTEESFKTMFLAQLKTQAIETNISNYLAKSVKITDKQVKDYYNANKDKYTEQPDKMHLAHILVKTKDEAQKVKARLDKGEDFAKVAKEVSQDAATKDKGGDLGFVNYNDSGYDAQFMAGAKALKEDAISDPVQSSFGYHIIKCIKKQEYPVKDFNKVKDDIKKQLESDQKSKLVSQKVQEWKKAASITKKENNIM</sequence>
<comment type="subcellular location">
    <subcellularLocation>
        <location evidence="2 11">Cell membrane</location>
        <topology evidence="2 11">Lipid-anchor</topology>
    </subcellularLocation>
</comment>
<dbReference type="Gene3D" id="3.10.50.40">
    <property type="match status" value="1"/>
</dbReference>
<evidence type="ECO:0000259" key="13">
    <source>
        <dbReference type="PROSITE" id="PS50198"/>
    </source>
</evidence>
<comment type="function">
    <text evidence="11">Plays a major role in protein secretion by helping the post-translocational extracellular folding of several secreted proteins.</text>
</comment>
<dbReference type="Pfam" id="PF13624">
    <property type="entry name" value="SurA_N_3"/>
    <property type="match status" value="1"/>
</dbReference>
<dbReference type="PROSITE" id="PS51257">
    <property type="entry name" value="PROKAR_LIPOPROTEIN"/>
    <property type="match status" value="1"/>
</dbReference>
<proteinExistence type="inferred from homology"/>
<organism evidence="14 15">
    <name type="scientific">Clostridium ljungdahlii</name>
    <dbReference type="NCBI Taxonomy" id="1538"/>
    <lineage>
        <taxon>Bacteria</taxon>
        <taxon>Bacillati</taxon>
        <taxon>Bacillota</taxon>
        <taxon>Clostridia</taxon>
        <taxon>Eubacteriales</taxon>
        <taxon>Clostridiaceae</taxon>
        <taxon>Clostridium</taxon>
    </lineage>
</organism>
<keyword evidence="8 11" id="KW-0564">Palmitate</keyword>
<keyword evidence="9 11" id="KW-0413">Isomerase</keyword>
<dbReference type="EMBL" id="LITT01000063">
    <property type="protein sequence ID" value="OAA82980.1"/>
    <property type="molecule type" value="Genomic_DNA"/>
</dbReference>
<dbReference type="PANTHER" id="PTHR47245:SF1">
    <property type="entry name" value="FOLDASE PROTEIN PRSA"/>
    <property type="match status" value="1"/>
</dbReference>
<dbReference type="InterPro" id="IPR000297">
    <property type="entry name" value="PPIase_PpiC"/>
</dbReference>
<dbReference type="GO" id="GO:0006457">
    <property type="term" value="P:protein folding"/>
    <property type="evidence" value="ECO:0007669"/>
    <property type="project" value="UniProtKB-UniRule"/>
</dbReference>
<evidence type="ECO:0000256" key="12">
    <source>
        <dbReference type="SAM" id="SignalP"/>
    </source>
</evidence>
<gene>
    <name evidence="14" type="primary">prsA1</name>
    <name evidence="11" type="synonym">prsA</name>
    <name evidence="14" type="ORF">WY13_03751</name>
</gene>
<feature type="domain" description="PpiC" evidence="13">
    <location>
        <begin position="199"/>
        <end position="291"/>
    </location>
</feature>
<dbReference type="InterPro" id="IPR050245">
    <property type="entry name" value="PrsA_foldase"/>
</dbReference>
<evidence type="ECO:0000256" key="5">
    <source>
        <dbReference type="ARBA" id="ARBA00022729"/>
    </source>
</evidence>
<evidence type="ECO:0000313" key="15">
    <source>
        <dbReference type="Proteomes" id="UP000077407"/>
    </source>
</evidence>
<dbReference type="SUPFAM" id="SSF109998">
    <property type="entry name" value="Triger factor/SurA peptide-binding domain-like"/>
    <property type="match status" value="1"/>
</dbReference>
<dbReference type="InterPro" id="IPR023058">
    <property type="entry name" value="PPIase_PpiC_CS"/>
</dbReference>
<dbReference type="PANTHER" id="PTHR47245">
    <property type="entry name" value="PEPTIDYLPROLYL ISOMERASE"/>
    <property type="match status" value="1"/>
</dbReference>
<dbReference type="PROSITE" id="PS50198">
    <property type="entry name" value="PPIC_PPIASE_2"/>
    <property type="match status" value="1"/>
</dbReference>
<dbReference type="GO" id="GO:0003755">
    <property type="term" value="F:peptidyl-prolyl cis-trans isomerase activity"/>
    <property type="evidence" value="ECO:0007669"/>
    <property type="project" value="UniProtKB-UniRule"/>
</dbReference>
<evidence type="ECO:0000256" key="9">
    <source>
        <dbReference type="ARBA" id="ARBA00023235"/>
    </source>
</evidence>
<evidence type="ECO:0000256" key="3">
    <source>
        <dbReference type="ARBA" id="ARBA00006071"/>
    </source>
</evidence>
<dbReference type="PATRIC" id="fig|1538.10.peg.3827"/>
<evidence type="ECO:0000256" key="8">
    <source>
        <dbReference type="ARBA" id="ARBA00023139"/>
    </source>
</evidence>
<evidence type="ECO:0000256" key="10">
    <source>
        <dbReference type="ARBA" id="ARBA00023288"/>
    </source>
</evidence>
<dbReference type="GO" id="GO:0005886">
    <property type="term" value="C:plasma membrane"/>
    <property type="evidence" value="ECO:0007669"/>
    <property type="project" value="UniProtKB-SubCell"/>
</dbReference>
<evidence type="ECO:0000256" key="11">
    <source>
        <dbReference type="HAMAP-Rule" id="MF_01145"/>
    </source>
</evidence>
<evidence type="ECO:0000256" key="6">
    <source>
        <dbReference type="ARBA" id="ARBA00023110"/>
    </source>
</evidence>
<keyword evidence="6 11" id="KW-0697">Rotamase</keyword>
<dbReference type="Pfam" id="PF00639">
    <property type="entry name" value="Rotamase"/>
    <property type="match status" value="1"/>
</dbReference>
<dbReference type="NCBIfam" id="NF000809">
    <property type="entry name" value="PRK00059.1"/>
    <property type="match status" value="1"/>
</dbReference>
<dbReference type="EC" id="5.2.1.8" evidence="11"/>
<keyword evidence="4 11" id="KW-1003">Cell membrane</keyword>
<accession>A0A168LCS5</accession>
<dbReference type="HAMAP" id="MF_01145">
    <property type="entry name" value="Foldase_PrsA"/>
    <property type="match status" value="1"/>
</dbReference>
<dbReference type="RefSeq" id="WP_063557004.1">
    <property type="nucleotide sequence ID" value="NZ_LITT01000063.1"/>
</dbReference>
<evidence type="ECO:0000256" key="2">
    <source>
        <dbReference type="ARBA" id="ARBA00004193"/>
    </source>
</evidence>
<dbReference type="OrthoDB" id="14196at2"/>
<dbReference type="SUPFAM" id="SSF54534">
    <property type="entry name" value="FKBP-like"/>
    <property type="match status" value="1"/>
</dbReference>
<dbReference type="AlphaFoldDB" id="A0A168LCS5"/>
<evidence type="ECO:0000313" key="14">
    <source>
        <dbReference type="EMBL" id="OAA82980.1"/>
    </source>
</evidence>
<dbReference type="InterPro" id="IPR046357">
    <property type="entry name" value="PPIase_dom_sf"/>
</dbReference>
<keyword evidence="5 11" id="KW-0732">Signal</keyword>
<comment type="caution">
    <text evidence="14">The sequence shown here is derived from an EMBL/GenBank/DDBJ whole genome shotgun (WGS) entry which is preliminary data.</text>
</comment>
<evidence type="ECO:0000256" key="1">
    <source>
        <dbReference type="ARBA" id="ARBA00000971"/>
    </source>
</evidence>
<dbReference type="Gene3D" id="1.10.4030.10">
    <property type="entry name" value="Porin chaperone SurA, peptide-binding domain"/>
    <property type="match status" value="1"/>
</dbReference>
<dbReference type="InterPro" id="IPR023059">
    <property type="entry name" value="Foldase_PrsA"/>
</dbReference>
<dbReference type="PROSITE" id="PS01096">
    <property type="entry name" value="PPIC_PPIASE_1"/>
    <property type="match status" value="1"/>
</dbReference>
<comment type="catalytic activity">
    <reaction evidence="1 11">
        <text>[protein]-peptidylproline (omega=180) = [protein]-peptidylproline (omega=0)</text>
        <dbReference type="Rhea" id="RHEA:16237"/>
        <dbReference type="Rhea" id="RHEA-COMP:10747"/>
        <dbReference type="Rhea" id="RHEA-COMP:10748"/>
        <dbReference type="ChEBI" id="CHEBI:83833"/>
        <dbReference type="ChEBI" id="CHEBI:83834"/>
        <dbReference type="EC" id="5.2.1.8"/>
    </reaction>
</comment>
<comment type="similarity">
    <text evidence="3 11">Belongs to the PrsA family.</text>
</comment>
<keyword evidence="7 11" id="KW-0472">Membrane</keyword>
<reference evidence="14 15" key="1">
    <citation type="journal article" date="2015" name="Biotechnol. Bioeng.">
        <title>Genome sequence and phenotypic characterization of Caulobacter segnis.</title>
        <authorList>
            <person name="Patel S."/>
            <person name="Fletcher B."/>
            <person name="Scott D.C."/>
            <person name="Ely B."/>
        </authorList>
    </citation>
    <scope>NUCLEOTIDE SEQUENCE [LARGE SCALE GENOMIC DNA]</scope>
    <source>
        <strain evidence="14 15">ERI-2</strain>
    </source>
</reference>
<name>A0A168LCS5_9CLOT</name>
<keyword evidence="10 11" id="KW-0449">Lipoprotein</keyword>
<protein>
    <recommendedName>
        <fullName evidence="11">Foldase protein PrsA</fullName>
        <ecNumber evidence="11">5.2.1.8</ecNumber>
    </recommendedName>
</protein>
<feature type="signal peptide" evidence="12">
    <location>
        <begin position="1"/>
        <end position="22"/>
    </location>
</feature>